<reference evidence="2 3" key="1">
    <citation type="submission" date="2023-07" db="EMBL/GenBank/DDBJ databases">
        <title>Genomic Encyclopedia of Type Strains, Phase IV (KMG-IV): sequencing the most valuable type-strain genomes for metagenomic binning, comparative biology and taxonomic classification.</title>
        <authorList>
            <person name="Goeker M."/>
        </authorList>
    </citation>
    <scope>NUCLEOTIDE SEQUENCE [LARGE SCALE GENOMIC DNA]</scope>
    <source>
        <strain evidence="2 3">DSM 18695</strain>
    </source>
</reference>
<feature type="chain" id="PRO_5046588684" description="DUF3108 domain-containing protein" evidence="1">
    <location>
        <begin position="22"/>
        <end position="292"/>
    </location>
</feature>
<keyword evidence="1" id="KW-0732">Signal</keyword>
<protein>
    <recommendedName>
        <fullName evidence="4">DUF3108 domain-containing protein</fullName>
    </recommendedName>
</protein>
<keyword evidence="3" id="KW-1185">Reference proteome</keyword>
<feature type="signal peptide" evidence="1">
    <location>
        <begin position="1"/>
        <end position="21"/>
    </location>
</feature>
<evidence type="ECO:0000313" key="3">
    <source>
        <dbReference type="Proteomes" id="UP001228905"/>
    </source>
</evidence>
<accession>A0ABU0IXV3</accession>
<dbReference type="EMBL" id="JAUSVS010000015">
    <property type="protein sequence ID" value="MDQ0466839.1"/>
    <property type="molecule type" value="Genomic_DNA"/>
</dbReference>
<organism evidence="2 3">
    <name type="scientific">Caulobacter ginsengisoli</name>
    <dbReference type="NCBI Taxonomy" id="400775"/>
    <lineage>
        <taxon>Bacteria</taxon>
        <taxon>Pseudomonadati</taxon>
        <taxon>Pseudomonadota</taxon>
        <taxon>Alphaproteobacteria</taxon>
        <taxon>Caulobacterales</taxon>
        <taxon>Caulobacteraceae</taxon>
        <taxon>Caulobacter</taxon>
    </lineage>
</organism>
<evidence type="ECO:0008006" key="4">
    <source>
        <dbReference type="Google" id="ProtNLM"/>
    </source>
</evidence>
<evidence type="ECO:0000313" key="2">
    <source>
        <dbReference type="EMBL" id="MDQ0466839.1"/>
    </source>
</evidence>
<name>A0ABU0IXV3_9CAUL</name>
<comment type="caution">
    <text evidence="2">The sequence shown here is derived from an EMBL/GenBank/DDBJ whole genome shotgun (WGS) entry which is preliminary data.</text>
</comment>
<dbReference type="RefSeq" id="WP_307353025.1">
    <property type="nucleotide sequence ID" value="NZ_JAUSVS010000015.1"/>
</dbReference>
<gene>
    <name evidence="2" type="ORF">QO010_004635</name>
</gene>
<proteinExistence type="predicted"/>
<sequence length="292" mass="31884">MRFRLFAGLALTLALAGSAFAAGEPVRMPNKNLLDLQSQPERVGDHWRFLSITEDIVAGPRPSRQTNRQTFDLEVIGLSGGAITLRYTLREVEIVDDSQPGIDKAVKAYLGIPIEFEARQGYEPDRITNWPQVRGAYFKALDRLAPGDATERQQLGDYFDVLEADPEELARAVLGDVFVLAGMQQAAAPRDRFVIEPRSIDLGAGHTLVLSGWMGLDSEDPGRCQATWSRETRRVTDAGPQSVDSDLNTTATLSTRDGWGLSLKEVEVTKIGAETESKTIVLTRQGAAPGCG</sequence>
<dbReference type="Proteomes" id="UP001228905">
    <property type="component" value="Unassembled WGS sequence"/>
</dbReference>
<evidence type="ECO:0000256" key="1">
    <source>
        <dbReference type="SAM" id="SignalP"/>
    </source>
</evidence>